<reference evidence="1" key="1">
    <citation type="journal article" date="2015" name="Genome Biol. Evol.">
        <title>Organellar Genomes of White Spruce (Picea glauca): Assembly and Annotation.</title>
        <authorList>
            <person name="Jackman S.D."/>
            <person name="Warren R.L."/>
            <person name="Gibb E.A."/>
            <person name="Vandervalk B.P."/>
            <person name="Mohamadi H."/>
            <person name="Chu J."/>
            <person name="Raymond A."/>
            <person name="Pleasance S."/>
            <person name="Coope R."/>
            <person name="Wildung M.R."/>
            <person name="Ritland C.E."/>
            <person name="Bousquet J."/>
            <person name="Jones S.J."/>
            <person name="Bohlmann J."/>
            <person name="Birol I."/>
        </authorList>
    </citation>
    <scope>NUCLEOTIDE SEQUENCE [LARGE SCALE GENOMIC DNA]</scope>
    <source>
        <tissue evidence="1">Flushing bud</tissue>
    </source>
</reference>
<sequence length="46" mass="5526">MDSFQLQLVVYLENGCRRDVIIVYHSIRSSYKILRVKPLRLLTMEK</sequence>
<evidence type="ECO:0000313" key="1">
    <source>
        <dbReference type="EMBL" id="KUM45084.1"/>
    </source>
</evidence>
<accession>A0A101LTC8</accession>
<protein>
    <submittedName>
        <fullName evidence="1">Uncharacterized protein</fullName>
    </submittedName>
</protein>
<gene>
    <name evidence="2" type="ORF">ABT39_MTgene3406</name>
    <name evidence="1" type="ORF">ABT39_MTgene4085</name>
</gene>
<name>A0A101LTC8_PICGL</name>
<comment type="caution">
    <text evidence="1">The sequence shown here is derived from an EMBL/GenBank/DDBJ whole genome shotgun (WGS) entry which is preliminary data.</text>
</comment>
<dbReference type="EMBL" id="LKAM01000020">
    <property type="protein sequence ID" value="KUM45333.1"/>
    <property type="molecule type" value="Genomic_DNA"/>
</dbReference>
<dbReference type="EMBL" id="LKAM01000036">
    <property type="protein sequence ID" value="KUM45084.1"/>
    <property type="molecule type" value="Genomic_DNA"/>
</dbReference>
<keyword evidence="1" id="KW-0496">Mitochondrion</keyword>
<dbReference type="AlphaFoldDB" id="A0A101LTC8"/>
<geneLocation type="mitochondrion" evidence="1"/>
<evidence type="ECO:0000313" key="2">
    <source>
        <dbReference type="EMBL" id="KUM45333.1"/>
    </source>
</evidence>
<organism evidence="1">
    <name type="scientific">Picea glauca</name>
    <name type="common">White spruce</name>
    <name type="synonym">Pinus glauca</name>
    <dbReference type="NCBI Taxonomy" id="3330"/>
    <lineage>
        <taxon>Eukaryota</taxon>
        <taxon>Viridiplantae</taxon>
        <taxon>Streptophyta</taxon>
        <taxon>Embryophyta</taxon>
        <taxon>Tracheophyta</taxon>
        <taxon>Spermatophyta</taxon>
        <taxon>Pinopsida</taxon>
        <taxon>Pinidae</taxon>
        <taxon>Conifers I</taxon>
        <taxon>Pinales</taxon>
        <taxon>Pinaceae</taxon>
        <taxon>Picea</taxon>
    </lineage>
</organism>
<proteinExistence type="predicted"/>